<keyword evidence="3" id="KW-1185">Reference proteome</keyword>
<keyword evidence="1" id="KW-1133">Transmembrane helix</keyword>
<reference evidence="2" key="1">
    <citation type="submission" date="2020-07" db="EMBL/GenBank/DDBJ databases">
        <title>Genomic analysis of a strain of Sedimentibacter Hydroxybenzoicus DSM7310.</title>
        <authorList>
            <person name="Ma S."/>
        </authorList>
    </citation>
    <scope>NUCLEOTIDE SEQUENCE</scope>
    <source>
        <strain evidence="2">DSM 7310</strain>
    </source>
</reference>
<keyword evidence="1" id="KW-0472">Membrane</keyword>
<evidence type="ECO:0000313" key="3">
    <source>
        <dbReference type="Proteomes" id="UP000611629"/>
    </source>
</evidence>
<gene>
    <name evidence="2" type="ORF">HZF24_15170</name>
</gene>
<sequence>MFLGLSWYWWVILIVLLAISLPFKVKFMKWWSQRQKEKQSTQRDKWGEEE</sequence>
<name>A0A974GXF1_SEDHY</name>
<feature type="transmembrane region" description="Helical" evidence="1">
    <location>
        <begin position="6"/>
        <end position="25"/>
    </location>
</feature>
<evidence type="ECO:0000313" key="2">
    <source>
        <dbReference type="EMBL" id="NYB75488.1"/>
    </source>
</evidence>
<dbReference type="RefSeq" id="WP_179239192.1">
    <property type="nucleotide sequence ID" value="NZ_JACBNQ010000022.1"/>
</dbReference>
<organism evidence="2 3">
    <name type="scientific">Sedimentibacter hydroxybenzoicus DSM 7310</name>
    <dbReference type="NCBI Taxonomy" id="1123245"/>
    <lineage>
        <taxon>Bacteria</taxon>
        <taxon>Bacillati</taxon>
        <taxon>Bacillota</taxon>
        <taxon>Tissierellia</taxon>
        <taxon>Sedimentibacter</taxon>
    </lineage>
</organism>
<protein>
    <submittedName>
        <fullName evidence="2">Uncharacterized protein</fullName>
    </submittedName>
</protein>
<proteinExistence type="predicted"/>
<dbReference type="EMBL" id="JACBNQ010000022">
    <property type="protein sequence ID" value="NYB75488.1"/>
    <property type="molecule type" value="Genomic_DNA"/>
</dbReference>
<accession>A0A974GXF1</accession>
<dbReference type="AlphaFoldDB" id="A0A974GXF1"/>
<evidence type="ECO:0000256" key="1">
    <source>
        <dbReference type="SAM" id="Phobius"/>
    </source>
</evidence>
<comment type="caution">
    <text evidence="2">The sequence shown here is derived from an EMBL/GenBank/DDBJ whole genome shotgun (WGS) entry which is preliminary data.</text>
</comment>
<keyword evidence="1" id="KW-0812">Transmembrane</keyword>
<dbReference type="Proteomes" id="UP000611629">
    <property type="component" value="Unassembled WGS sequence"/>
</dbReference>